<dbReference type="PANTHER" id="PTHR38785">
    <property type="entry name" value="HOMOLOG OF VIRK"/>
    <property type="match status" value="1"/>
</dbReference>
<proteinExistence type="predicted"/>
<organism evidence="1 2">
    <name type="scientific">Aggregatibacter aphrophilus</name>
    <name type="common">Haemophilus aphrophilus</name>
    <dbReference type="NCBI Taxonomy" id="732"/>
    <lineage>
        <taxon>Bacteria</taxon>
        <taxon>Pseudomonadati</taxon>
        <taxon>Pseudomonadota</taxon>
        <taxon>Gammaproteobacteria</taxon>
        <taxon>Pasteurellales</taxon>
        <taxon>Pasteurellaceae</taxon>
        <taxon>Aggregatibacter</taxon>
    </lineage>
</organism>
<dbReference type="Pfam" id="PF04393">
    <property type="entry name" value="DUF535"/>
    <property type="match status" value="1"/>
</dbReference>
<dbReference type="AlphaFoldDB" id="A0A336NC00"/>
<dbReference type="PANTHER" id="PTHR38785:SF1">
    <property type="entry name" value="HOMOLOG OF VIRK"/>
    <property type="match status" value="1"/>
</dbReference>
<dbReference type="InterPro" id="IPR007488">
    <property type="entry name" value="DUF535"/>
</dbReference>
<dbReference type="GeneID" id="49635090"/>
<reference evidence="1 2" key="1">
    <citation type="submission" date="2018-06" db="EMBL/GenBank/DDBJ databases">
        <authorList>
            <consortium name="Pathogen Informatics"/>
            <person name="Doyle S."/>
        </authorList>
    </citation>
    <scope>NUCLEOTIDE SEQUENCE [LARGE SCALE GENOMIC DNA]</scope>
    <source>
        <strain evidence="1 2">NCTC5908</strain>
    </source>
</reference>
<sequence length="297" mass="34740">MGFMMAMSHFPTFHEMFPYEKRKLKLLREGLRYGARRLFFAEQCSALVKFIQANPLWQPIFTQHPYRVNTLLSQYCDKRFNSTQRLQAIQTNFAVVEAKFGKALCETLIAQQPILLSQLTETLALQLRLNDIDPYEGFFAVGLTDSDQRTIYSASFTFLSGNRLLVASIQGPKGEEAQELVRVATKSLHGVRPMFMLVNAFKLLATQLNCRLEGIPHKNQAKYRWNDSAKLLFNYDEFWQENEGKLTENYWQIPTALERRPLEDIQSKKRSMYRKRYEMFDKMTADIQSLFTENTHE</sequence>
<accession>A0A336NC00</accession>
<name>A0A336NC00_AGGAP</name>
<protein>
    <submittedName>
        <fullName evidence="1">Protein of uncharacterized function (DUF535)</fullName>
    </submittedName>
</protein>
<dbReference type="RefSeq" id="WP_032995093.1">
    <property type="nucleotide sequence ID" value="NZ_JAWFRY010000008.1"/>
</dbReference>
<gene>
    <name evidence="1" type="ORF">NCTC5908_02408</name>
</gene>
<evidence type="ECO:0000313" key="1">
    <source>
        <dbReference type="EMBL" id="SSZ30578.1"/>
    </source>
</evidence>
<dbReference type="Proteomes" id="UP000253728">
    <property type="component" value="Unassembled WGS sequence"/>
</dbReference>
<dbReference type="GO" id="GO:0006974">
    <property type="term" value="P:DNA damage response"/>
    <property type="evidence" value="ECO:0007669"/>
    <property type="project" value="TreeGrafter"/>
</dbReference>
<dbReference type="STRING" id="732.ADJ80_06325"/>
<dbReference type="EMBL" id="UFSP01000004">
    <property type="protein sequence ID" value="SSZ30578.1"/>
    <property type="molecule type" value="Genomic_DNA"/>
</dbReference>
<evidence type="ECO:0000313" key="2">
    <source>
        <dbReference type="Proteomes" id="UP000253728"/>
    </source>
</evidence>